<gene>
    <name evidence="1" type="ORF">HOLleu_28085</name>
</gene>
<accession>A0A9Q1BRK0</accession>
<dbReference type="Proteomes" id="UP001152320">
    <property type="component" value="Chromosome 13"/>
</dbReference>
<name>A0A9Q1BRK0_HOLLE</name>
<proteinExistence type="predicted"/>
<evidence type="ECO:0000313" key="1">
    <source>
        <dbReference type="EMBL" id="KAJ8031374.1"/>
    </source>
</evidence>
<organism evidence="1 2">
    <name type="scientific">Holothuria leucospilota</name>
    <name type="common">Black long sea cucumber</name>
    <name type="synonym">Mertensiothuria leucospilota</name>
    <dbReference type="NCBI Taxonomy" id="206669"/>
    <lineage>
        <taxon>Eukaryota</taxon>
        <taxon>Metazoa</taxon>
        <taxon>Echinodermata</taxon>
        <taxon>Eleutherozoa</taxon>
        <taxon>Echinozoa</taxon>
        <taxon>Holothuroidea</taxon>
        <taxon>Aspidochirotacea</taxon>
        <taxon>Aspidochirotida</taxon>
        <taxon>Holothuriidae</taxon>
        <taxon>Holothuria</taxon>
    </lineage>
</organism>
<sequence>MAKKEIPRKDDGGKGISQTTALMLGKPSEIQLPAGLTASADLFTQNMTPLFESTSISDGKDYYKAGQSIPDEQLLRPMQTRSLSSIEVKLALFWSFSLLSLCTSACFVSELSGHTAFIFNPVIYSSLTLFI</sequence>
<keyword evidence="2" id="KW-1185">Reference proteome</keyword>
<dbReference type="AlphaFoldDB" id="A0A9Q1BRK0"/>
<dbReference type="EMBL" id="JAIZAY010000013">
    <property type="protein sequence ID" value="KAJ8031374.1"/>
    <property type="molecule type" value="Genomic_DNA"/>
</dbReference>
<comment type="caution">
    <text evidence="1">The sequence shown here is derived from an EMBL/GenBank/DDBJ whole genome shotgun (WGS) entry which is preliminary data.</text>
</comment>
<protein>
    <submittedName>
        <fullName evidence="1">Uncharacterized protein</fullName>
    </submittedName>
</protein>
<reference evidence="1" key="1">
    <citation type="submission" date="2021-10" db="EMBL/GenBank/DDBJ databases">
        <title>Tropical sea cucumber genome reveals ecological adaptation and Cuvierian tubules defense mechanism.</title>
        <authorList>
            <person name="Chen T."/>
        </authorList>
    </citation>
    <scope>NUCLEOTIDE SEQUENCE</scope>
    <source>
        <strain evidence="1">Nanhai2018</strain>
        <tissue evidence="1">Muscle</tissue>
    </source>
</reference>
<evidence type="ECO:0000313" key="2">
    <source>
        <dbReference type="Proteomes" id="UP001152320"/>
    </source>
</evidence>